<dbReference type="OrthoDB" id="6053087at2759"/>
<feature type="domain" description="Galectin" evidence="2">
    <location>
        <begin position="354"/>
        <end position="484"/>
    </location>
</feature>
<protein>
    <submittedName>
        <fullName evidence="3">Galectin-6</fullName>
    </submittedName>
</protein>
<dbReference type="Gene3D" id="2.60.120.200">
    <property type="match status" value="4"/>
</dbReference>
<keyword evidence="4" id="KW-1185">Reference proteome</keyword>
<keyword evidence="1" id="KW-0430">Lectin</keyword>
<dbReference type="Pfam" id="PF00337">
    <property type="entry name" value="Gal-bind_lectin"/>
    <property type="match status" value="4"/>
</dbReference>
<reference evidence="3 4" key="1">
    <citation type="journal article" date="2017" name="Nat. Ecol. Evol.">
        <title>Scallop genome provides insights into evolution of bilaterian karyotype and development.</title>
        <authorList>
            <person name="Wang S."/>
            <person name="Zhang J."/>
            <person name="Jiao W."/>
            <person name="Li J."/>
            <person name="Xun X."/>
            <person name="Sun Y."/>
            <person name="Guo X."/>
            <person name="Huan P."/>
            <person name="Dong B."/>
            <person name="Zhang L."/>
            <person name="Hu X."/>
            <person name="Sun X."/>
            <person name="Wang J."/>
            <person name="Zhao C."/>
            <person name="Wang Y."/>
            <person name="Wang D."/>
            <person name="Huang X."/>
            <person name="Wang R."/>
            <person name="Lv J."/>
            <person name="Li Y."/>
            <person name="Zhang Z."/>
            <person name="Liu B."/>
            <person name="Lu W."/>
            <person name="Hui Y."/>
            <person name="Liang J."/>
            <person name="Zhou Z."/>
            <person name="Hou R."/>
            <person name="Li X."/>
            <person name="Liu Y."/>
            <person name="Li H."/>
            <person name="Ning X."/>
            <person name="Lin Y."/>
            <person name="Zhao L."/>
            <person name="Xing Q."/>
            <person name="Dou J."/>
            <person name="Li Y."/>
            <person name="Mao J."/>
            <person name="Guo H."/>
            <person name="Dou H."/>
            <person name="Li T."/>
            <person name="Mu C."/>
            <person name="Jiang W."/>
            <person name="Fu Q."/>
            <person name="Fu X."/>
            <person name="Miao Y."/>
            <person name="Liu J."/>
            <person name="Yu Q."/>
            <person name="Li R."/>
            <person name="Liao H."/>
            <person name="Li X."/>
            <person name="Kong Y."/>
            <person name="Jiang Z."/>
            <person name="Chourrout D."/>
            <person name="Li R."/>
            <person name="Bao Z."/>
        </authorList>
    </citation>
    <scope>NUCLEOTIDE SEQUENCE [LARGE SCALE GENOMIC DNA]</scope>
    <source>
        <strain evidence="3 4">PY_sf001</strain>
    </source>
</reference>
<comment type="caution">
    <text evidence="3">The sequence shown here is derived from an EMBL/GenBank/DDBJ whole genome shotgun (WGS) entry which is preliminary data.</text>
</comment>
<feature type="domain" description="Galectin" evidence="2">
    <location>
        <begin position="218"/>
        <end position="347"/>
    </location>
</feature>
<dbReference type="PANTHER" id="PTHR11346">
    <property type="entry name" value="GALECTIN"/>
    <property type="match status" value="1"/>
</dbReference>
<sequence>MQHIKRGDYMTTMMIQYSVFMSPSNVGEIRAAQCDIENPKAVFNCGRSPRSLPSTAIVSRPPYRPSTSMSYQISRVNLPATYRIPNGLHVGKQIIIRGRVTWGTDVFAINLQQEENPTDGEIAFHFNPRPSASTCVRNSFAGDWMEEETDQPHFPFDDGMSFLLRIEVAEDGFRTYVHGKPYINFAHRLDYGNVHYLHLTTGVEYYDITFQERYTLPYRTEIPGSMNVGKAVRVRGAAQDNDGFSINFGCDCENNSTAFHFNPRPTEGVVIRNANLGGWGDEERDYEAEFPFTPMNYFDAMFVCTDDQYVVHVNDKYFTNFGHRCGVPDASHFHIQGNMDIKDVEYYEPLDDDFVKEIPCGLEKGDVVFFKGFMRPGGDTFSVNLMNGPSADDDIAFHFNPRVGEGALVMNCRMGDWGEEEREDLPSCFTNNEPFEIKVVTKSRKFKLYVNGKKVAKFDARGQVGDIKGINVRGDAFIYQAKLQRKMEKPVAIERIPGGFREGGWVVIQGIPKKGSGGFAVNLTCGDDDADDIAMHFNPRLEENCTIRNTCTGGDWQGEERDQPSFPFELKDTFEIAINAQPDKFVTFVNGQRYVEYAHRLPLDSVCHLKLTGDADFFEPEFF</sequence>
<dbReference type="InterPro" id="IPR013320">
    <property type="entry name" value="ConA-like_dom_sf"/>
</dbReference>
<dbReference type="EMBL" id="NEDP02005586">
    <property type="protein sequence ID" value="OWF37599.1"/>
    <property type="molecule type" value="Genomic_DNA"/>
</dbReference>
<proteinExistence type="predicted"/>
<dbReference type="SMART" id="SM00276">
    <property type="entry name" value="GLECT"/>
    <property type="match status" value="4"/>
</dbReference>
<gene>
    <name evidence="3" type="ORF">KP79_PYT10408</name>
</gene>
<dbReference type="GO" id="GO:0030246">
    <property type="term" value="F:carbohydrate binding"/>
    <property type="evidence" value="ECO:0007669"/>
    <property type="project" value="UniProtKB-KW"/>
</dbReference>
<dbReference type="SUPFAM" id="SSF49899">
    <property type="entry name" value="Concanavalin A-like lectins/glucanases"/>
    <property type="match status" value="4"/>
</dbReference>
<dbReference type="SMART" id="SM00908">
    <property type="entry name" value="Gal-bind_lectin"/>
    <property type="match status" value="4"/>
</dbReference>
<evidence type="ECO:0000313" key="3">
    <source>
        <dbReference type="EMBL" id="OWF37599.1"/>
    </source>
</evidence>
<dbReference type="AlphaFoldDB" id="A0A210PM75"/>
<dbReference type="CDD" id="cd00070">
    <property type="entry name" value="GLECT"/>
    <property type="match status" value="4"/>
</dbReference>
<dbReference type="Proteomes" id="UP000242188">
    <property type="component" value="Unassembled WGS sequence"/>
</dbReference>
<feature type="domain" description="Galectin" evidence="2">
    <location>
        <begin position="80"/>
        <end position="211"/>
    </location>
</feature>
<organism evidence="3 4">
    <name type="scientific">Mizuhopecten yessoensis</name>
    <name type="common">Japanese scallop</name>
    <name type="synonym">Patinopecten yessoensis</name>
    <dbReference type="NCBI Taxonomy" id="6573"/>
    <lineage>
        <taxon>Eukaryota</taxon>
        <taxon>Metazoa</taxon>
        <taxon>Spiralia</taxon>
        <taxon>Lophotrochozoa</taxon>
        <taxon>Mollusca</taxon>
        <taxon>Bivalvia</taxon>
        <taxon>Autobranchia</taxon>
        <taxon>Pteriomorphia</taxon>
        <taxon>Pectinida</taxon>
        <taxon>Pectinoidea</taxon>
        <taxon>Pectinidae</taxon>
        <taxon>Mizuhopecten</taxon>
    </lineage>
</organism>
<dbReference type="PANTHER" id="PTHR11346:SF147">
    <property type="entry name" value="GALECTIN"/>
    <property type="match status" value="1"/>
</dbReference>
<evidence type="ECO:0000259" key="2">
    <source>
        <dbReference type="PROSITE" id="PS51304"/>
    </source>
</evidence>
<dbReference type="InterPro" id="IPR044156">
    <property type="entry name" value="Galectin-like"/>
</dbReference>
<evidence type="ECO:0000313" key="4">
    <source>
        <dbReference type="Proteomes" id="UP000242188"/>
    </source>
</evidence>
<dbReference type="InterPro" id="IPR001079">
    <property type="entry name" value="Galectin_CRD"/>
</dbReference>
<dbReference type="PROSITE" id="PS51304">
    <property type="entry name" value="GALECTIN"/>
    <property type="match status" value="4"/>
</dbReference>
<feature type="domain" description="Galectin" evidence="2">
    <location>
        <begin position="492"/>
        <end position="623"/>
    </location>
</feature>
<name>A0A210PM75_MIZYE</name>
<evidence type="ECO:0000256" key="1">
    <source>
        <dbReference type="ARBA" id="ARBA00022734"/>
    </source>
</evidence>
<accession>A0A210PM75</accession>